<evidence type="ECO:0000256" key="5">
    <source>
        <dbReference type="ARBA" id="ARBA00022989"/>
    </source>
</evidence>
<evidence type="ECO:0000256" key="4">
    <source>
        <dbReference type="ARBA" id="ARBA00022746"/>
    </source>
</evidence>
<reference evidence="11" key="1">
    <citation type="journal article" date="2019" name="Int. J. Syst. Evol. Microbiol.">
        <title>The Global Catalogue of Microorganisms (GCM) 10K type strain sequencing project: providing services to taxonomists for standard genome sequencing and annotation.</title>
        <authorList>
            <consortium name="The Broad Institute Genomics Platform"/>
            <consortium name="The Broad Institute Genome Sequencing Center for Infectious Disease"/>
            <person name="Wu L."/>
            <person name="Ma J."/>
        </authorList>
    </citation>
    <scope>NUCLEOTIDE SEQUENCE [LARGE SCALE GENOMIC DNA]</scope>
    <source>
        <strain evidence="11">CGMCC 4.7289</strain>
    </source>
</reference>
<dbReference type="EMBL" id="JBHSAY010000009">
    <property type="protein sequence ID" value="MFC4132764.1"/>
    <property type="molecule type" value="Genomic_DNA"/>
</dbReference>
<feature type="domain" description="Lycopene cyclase" evidence="9">
    <location>
        <begin position="8"/>
        <end position="94"/>
    </location>
</feature>
<evidence type="ECO:0000259" key="9">
    <source>
        <dbReference type="Pfam" id="PF18916"/>
    </source>
</evidence>
<evidence type="ECO:0000313" key="11">
    <source>
        <dbReference type="Proteomes" id="UP001595816"/>
    </source>
</evidence>
<protein>
    <submittedName>
        <fullName evidence="10">Lycopene cyclase domain-containing protein</fullName>
    </submittedName>
</protein>
<keyword evidence="7" id="KW-0413">Isomerase</keyword>
<keyword evidence="4" id="KW-0125">Carotenoid biosynthesis</keyword>
<evidence type="ECO:0000256" key="6">
    <source>
        <dbReference type="ARBA" id="ARBA00023136"/>
    </source>
</evidence>
<proteinExistence type="predicted"/>
<dbReference type="RefSeq" id="WP_253752653.1">
    <property type="nucleotide sequence ID" value="NZ_JAMZDZ010000001.1"/>
</dbReference>
<name>A0ABV8LSH7_9ACTN</name>
<feature type="transmembrane region" description="Helical" evidence="8">
    <location>
        <begin position="72"/>
        <end position="95"/>
    </location>
</feature>
<evidence type="ECO:0000256" key="3">
    <source>
        <dbReference type="ARBA" id="ARBA00022692"/>
    </source>
</evidence>
<evidence type="ECO:0000256" key="7">
    <source>
        <dbReference type="ARBA" id="ARBA00023235"/>
    </source>
</evidence>
<keyword evidence="5 8" id="KW-1133">Transmembrane helix</keyword>
<keyword evidence="6 8" id="KW-0472">Membrane</keyword>
<keyword evidence="11" id="KW-1185">Reference proteome</keyword>
<dbReference type="InterPro" id="IPR017825">
    <property type="entry name" value="Lycopene_cyclase_dom"/>
</dbReference>
<evidence type="ECO:0000256" key="2">
    <source>
        <dbReference type="ARBA" id="ARBA00004829"/>
    </source>
</evidence>
<evidence type="ECO:0000256" key="8">
    <source>
        <dbReference type="SAM" id="Phobius"/>
    </source>
</evidence>
<dbReference type="NCBIfam" id="TIGR03462">
    <property type="entry name" value="CarR_dom_SF"/>
    <property type="match status" value="1"/>
</dbReference>
<feature type="transmembrane region" description="Helical" evidence="8">
    <location>
        <begin position="35"/>
        <end position="52"/>
    </location>
</feature>
<comment type="pathway">
    <text evidence="2">Carotenoid biosynthesis.</text>
</comment>
<sequence>MAAEYTIAAIAAPAAVVALELLIFRTGLFRQARYWITLAIALAFQLPVDGWLTRAGRPIVRYSAAATSGLRFPWHIPVEDFGFGFALVTLTLLLWRRQAVQAEHDRG</sequence>
<comment type="subcellular location">
    <subcellularLocation>
        <location evidence="1">Membrane</location>
        <topology evidence="1">Multi-pass membrane protein</topology>
    </subcellularLocation>
</comment>
<feature type="transmembrane region" description="Helical" evidence="8">
    <location>
        <begin position="6"/>
        <end position="23"/>
    </location>
</feature>
<organism evidence="10 11">
    <name type="scientific">Hamadaea flava</name>
    <dbReference type="NCBI Taxonomy" id="1742688"/>
    <lineage>
        <taxon>Bacteria</taxon>
        <taxon>Bacillati</taxon>
        <taxon>Actinomycetota</taxon>
        <taxon>Actinomycetes</taxon>
        <taxon>Micromonosporales</taxon>
        <taxon>Micromonosporaceae</taxon>
        <taxon>Hamadaea</taxon>
    </lineage>
</organism>
<dbReference type="Proteomes" id="UP001595816">
    <property type="component" value="Unassembled WGS sequence"/>
</dbReference>
<dbReference type="Pfam" id="PF18916">
    <property type="entry name" value="Lycopene_cyc"/>
    <property type="match status" value="1"/>
</dbReference>
<gene>
    <name evidence="10" type="ORF">ACFOZ4_19320</name>
</gene>
<accession>A0ABV8LSH7</accession>
<evidence type="ECO:0000313" key="10">
    <source>
        <dbReference type="EMBL" id="MFC4132764.1"/>
    </source>
</evidence>
<evidence type="ECO:0000256" key="1">
    <source>
        <dbReference type="ARBA" id="ARBA00004141"/>
    </source>
</evidence>
<keyword evidence="3 8" id="KW-0812">Transmembrane</keyword>
<comment type="caution">
    <text evidence="10">The sequence shown here is derived from an EMBL/GenBank/DDBJ whole genome shotgun (WGS) entry which is preliminary data.</text>
</comment>